<dbReference type="EMBL" id="CAXAMN010009491">
    <property type="protein sequence ID" value="CAK9028916.1"/>
    <property type="molecule type" value="Genomic_DNA"/>
</dbReference>
<sequence length="145" mass="15918">MDASANTGNFADFRDFAALKQLRALNATLDRGRPVTRPRACAPQYVLREIEEAKLWHRQRAKVATTAEPFRHVRPGSARRLGRFALINSKQVKKAGLPVSPALQPARFPRPVSAPGDFDPSDIIGSAGMSEKTLCRDRSLLGLSP</sequence>
<keyword evidence="2" id="KW-1185">Reference proteome</keyword>
<comment type="caution">
    <text evidence="1">The sequence shown here is derived from an EMBL/GenBank/DDBJ whole genome shotgun (WGS) entry which is preliminary data.</text>
</comment>
<name>A0ABP0KPV7_9DINO</name>
<organism evidence="1 2">
    <name type="scientific">Durusdinium trenchii</name>
    <dbReference type="NCBI Taxonomy" id="1381693"/>
    <lineage>
        <taxon>Eukaryota</taxon>
        <taxon>Sar</taxon>
        <taxon>Alveolata</taxon>
        <taxon>Dinophyceae</taxon>
        <taxon>Suessiales</taxon>
        <taxon>Symbiodiniaceae</taxon>
        <taxon>Durusdinium</taxon>
    </lineage>
</organism>
<dbReference type="Proteomes" id="UP001642484">
    <property type="component" value="Unassembled WGS sequence"/>
</dbReference>
<proteinExistence type="predicted"/>
<accession>A0ABP0KPV7</accession>
<protein>
    <submittedName>
        <fullName evidence="1">Uncharacterized protein</fullName>
    </submittedName>
</protein>
<evidence type="ECO:0000313" key="2">
    <source>
        <dbReference type="Proteomes" id="UP001642484"/>
    </source>
</evidence>
<gene>
    <name evidence="1" type="ORF">CCMP2556_LOCUS17285</name>
</gene>
<reference evidence="1 2" key="1">
    <citation type="submission" date="2024-02" db="EMBL/GenBank/DDBJ databases">
        <authorList>
            <person name="Chen Y."/>
            <person name="Shah S."/>
            <person name="Dougan E. K."/>
            <person name="Thang M."/>
            <person name="Chan C."/>
        </authorList>
    </citation>
    <scope>NUCLEOTIDE SEQUENCE [LARGE SCALE GENOMIC DNA]</scope>
</reference>
<evidence type="ECO:0000313" key="1">
    <source>
        <dbReference type="EMBL" id="CAK9028916.1"/>
    </source>
</evidence>